<comment type="caution">
    <text evidence="2">The sequence shown here is derived from an EMBL/GenBank/DDBJ whole genome shotgun (WGS) entry which is preliminary data.</text>
</comment>
<dbReference type="AlphaFoldDB" id="A0A7X0NGY6"/>
<dbReference type="RefSeq" id="WP_184423966.1">
    <property type="nucleotide sequence ID" value="NZ_AP027362.1"/>
</dbReference>
<gene>
    <name evidence="2" type="ORF">HNQ55_001677</name>
</gene>
<evidence type="ECO:0000313" key="3">
    <source>
        <dbReference type="Proteomes" id="UP000537141"/>
    </source>
</evidence>
<sequence length="231" mass="26146">MLARILSLLFLVQISALLNTAYAQIDYVSLHDIESPERAPLFLKLNIVGSGQNLPLKFTLLSQSTETEMAAHRLNTFMVRLASLRPAIGESYILVYEFNGQAWAKVQQVDVSNELKSTTNTPSVIITNNNQQHAVPVSIQPSSTEQTCLLEREPKETLWSIANRYKDNWRVNVFSAMIAIFNTNKSKFNQGHIGHLMDNESLTCPSRKSIAMRGEKEAMRAEFFRLNELPF</sequence>
<evidence type="ECO:0000256" key="1">
    <source>
        <dbReference type="SAM" id="SignalP"/>
    </source>
</evidence>
<keyword evidence="1" id="KW-0732">Signal</keyword>
<proteinExistence type="predicted"/>
<reference evidence="2 3" key="1">
    <citation type="submission" date="2020-08" db="EMBL/GenBank/DDBJ databases">
        <title>Genomic Encyclopedia of Type Strains, Phase IV (KMG-IV): sequencing the most valuable type-strain genomes for metagenomic binning, comparative biology and taxonomic classification.</title>
        <authorList>
            <person name="Goeker M."/>
        </authorList>
    </citation>
    <scope>NUCLEOTIDE SEQUENCE [LARGE SCALE GENOMIC DNA]</scope>
    <source>
        <strain evidence="2 3">DSM 26287</strain>
    </source>
</reference>
<feature type="chain" id="PRO_5030695644" description="LysM domain-containing protein" evidence="1">
    <location>
        <begin position="24"/>
        <end position="231"/>
    </location>
</feature>
<protein>
    <recommendedName>
        <fullName evidence="4">LysM domain-containing protein</fullName>
    </recommendedName>
</protein>
<dbReference type="Proteomes" id="UP000537141">
    <property type="component" value="Unassembled WGS sequence"/>
</dbReference>
<accession>A0A7X0NGY6</accession>
<organism evidence="2 3">
    <name type="scientific">Thalassotalea piscium</name>
    <dbReference type="NCBI Taxonomy" id="1230533"/>
    <lineage>
        <taxon>Bacteria</taxon>
        <taxon>Pseudomonadati</taxon>
        <taxon>Pseudomonadota</taxon>
        <taxon>Gammaproteobacteria</taxon>
        <taxon>Alteromonadales</taxon>
        <taxon>Colwelliaceae</taxon>
        <taxon>Thalassotalea</taxon>
    </lineage>
</organism>
<name>A0A7X0NGY6_9GAMM</name>
<evidence type="ECO:0008006" key="4">
    <source>
        <dbReference type="Google" id="ProtNLM"/>
    </source>
</evidence>
<feature type="signal peptide" evidence="1">
    <location>
        <begin position="1"/>
        <end position="23"/>
    </location>
</feature>
<keyword evidence="3" id="KW-1185">Reference proteome</keyword>
<dbReference type="EMBL" id="JACHHU010000011">
    <property type="protein sequence ID" value="MBB6543170.1"/>
    <property type="molecule type" value="Genomic_DNA"/>
</dbReference>
<evidence type="ECO:0000313" key="2">
    <source>
        <dbReference type="EMBL" id="MBB6543170.1"/>
    </source>
</evidence>